<dbReference type="EMBL" id="JAIFTL010000249">
    <property type="protein sequence ID" value="KAG9320882.1"/>
    <property type="molecule type" value="Genomic_DNA"/>
</dbReference>
<proteinExistence type="predicted"/>
<gene>
    <name evidence="1" type="ORF">KVV02_005818</name>
</gene>
<accession>A0A9P7ZY72</accession>
<comment type="caution">
    <text evidence="1">The sequence shown here is derived from an EMBL/GenBank/DDBJ whole genome shotgun (WGS) entry which is preliminary data.</text>
</comment>
<organism evidence="1 2">
    <name type="scientific">Mortierella alpina</name>
    <name type="common">Oleaginous fungus</name>
    <name type="synonym">Mortierella renispora</name>
    <dbReference type="NCBI Taxonomy" id="64518"/>
    <lineage>
        <taxon>Eukaryota</taxon>
        <taxon>Fungi</taxon>
        <taxon>Fungi incertae sedis</taxon>
        <taxon>Mucoromycota</taxon>
        <taxon>Mortierellomycotina</taxon>
        <taxon>Mortierellomycetes</taxon>
        <taxon>Mortierellales</taxon>
        <taxon>Mortierellaceae</taxon>
        <taxon>Mortierella</taxon>
    </lineage>
</organism>
<evidence type="ECO:0000313" key="1">
    <source>
        <dbReference type="EMBL" id="KAG9320882.1"/>
    </source>
</evidence>
<reference evidence="1" key="1">
    <citation type="submission" date="2021-07" db="EMBL/GenBank/DDBJ databases">
        <title>Draft genome of Mortierella alpina, strain LL118, isolated from an aspen leaf litter sample.</title>
        <authorList>
            <person name="Yang S."/>
            <person name="Vinatzer B.A."/>
        </authorList>
    </citation>
    <scope>NUCLEOTIDE SEQUENCE</scope>
    <source>
        <strain evidence="1">LL118</strain>
    </source>
</reference>
<dbReference type="AlphaFoldDB" id="A0A9P7ZY72"/>
<name>A0A9P7ZY72_MORAP</name>
<dbReference type="Proteomes" id="UP000717515">
    <property type="component" value="Unassembled WGS sequence"/>
</dbReference>
<evidence type="ECO:0000313" key="2">
    <source>
        <dbReference type="Proteomes" id="UP000717515"/>
    </source>
</evidence>
<sequence>MACAWSAGFVVHRISMALRLRGSGTRRWTICLVASANHGPDCKQHFAHQVLSEDSVRVLLGVLTSLTWPDCTSMRE</sequence>
<protein>
    <submittedName>
        <fullName evidence="1">Uncharacterized protein</fullName>
    </submittedName>
</protein>